<feature type="transmembrane region" description="Helical" evidence="1">
    <location>
        <begin position="61"/>
        <end position="84"/>
    </location>
</feature>
<keyword evidence="1" id="KW-1133">Transmembrane helix</keyword>
<reference evidence="3" key="1">
    <citation type="submission" date="2016-04" db="EMBL/GenBank/DDBJ databases">
        <authorList>
            <person name="Jeon C.O."/>
            <person name="Cho G.Y."/>
            <person name="Jeong H.I."/>
            <person name="Kim K.H."/>
        </authorList>
    </citation>
    <scope>NUCLEOTIDE SEQUENCE [LARGE SCALE GENOMIC DNA]</scope>
    <source>
        <strain evidence="3">LMG 1590</strain>
    </source>
</reference>
<evidence type="ECO:0000256" key="1">
    <source>
        <dbReference type="SAM" id="Phobius"/>
    </source>
</evidence>
<organism evidence="2 3">
    <name type="scientific">Acetobacter ascendens</name>
    <dbReference type="NCBI Taxonomy" id="481146"/>
    <lineage>
        <taxon>Bacteria</taxon>
        <taxon>Pseudomonadati</taxon>
        <taxon>Pseudomonadota</taxon>
        <taxon>Alphaproteobacteria</taxon>
        <taxon>Acetobacterales</taxon>
        <taxon>Acetobacteraceae</taxon>
        <taxon>Acetobacter</taxon>
    </lineage>
</organism>
<dbReference type="GO" id="GO:0005886">
    <property type="term" value="C:plasma membrane"/>
    <property type="evidence" value="ECO:0007669"/>
    <property type="project" value="TreeGrafter"/>
</dbReference>
<accession>A0A1D8QXB3</accession>
<keyword evidence="3" id="KW-1185">Reference proteome</keyword>
<dbReference type="InterPro" id="IPR008523">
    <property type="entry name" value="DUF805"/>
</dbReference>
<feature type="transmembrane region" description="Helical" evidence="1">
    <location>
        <begin position="96"/>
        <end position="116"/>
    </location>
</feature>
<name>A0A1D8QXB3_9PROT</name>
<evidence type="ECO:0008006" key="4">
    <source>
        <dbReference type="Google" id="ProtNLM"/>
    </source>
</evidence>
<keyword evidence="1" id="KW-0472">Membrane</keyword>
<evidence type="ECO:0000313" key="2">
    <source>
        <dbReference type="EMBL" id="AOW46970.1"/>
    </source>
</evidence>
<feature type="transmembrane region" description="Helical" evidence="1">
    <location>
        <begin position="26"/>
        <end position="49"/>
    </location>
</feature>
<gene>
    <name evidence="2" type="ORF">A4S02_09590</name>
</gene>
<dbReference type="PANTHER" id="PTHR34980">
    <property type="entry name" value="INNER MEMBRANE PROTEIN-RELATED-RELATED"/>
    <property type="match status" value="1"/>
</dbReference>
<proteinExistence type="predicted"/>
<dbReference type="AlphaFoldDB" id="A0A1D8QXB3"/>
<dbReference type="Pfam" id="PF05656">
    <property type="entry name" value="DUF805"/>
    <property type="match status" value="1"/>
</dbReference>
<evidence type="ECO:0000313" key="3">
    <source>
        <dbReference type="Proteomes" id="UP000175973"/>
    </source>
</evidence>
<dbReference type="EMBL" id="CP015164">
    <property type="protein sequence ID" value="AOW46970.1"/>
    <property type="molecule type" value="Genomic_DNA"/>
</dbReference>
<sequence length="130" mass="14723">MSVLIEQLKQSFKYTGRLSVSDFRIWSAWVVLIFILTYLAHVGVMYLFYKYGGSSISAATCLYAFYAALFVGYIFFLCAIVSALVRRHHDIDRNGWFSVLCFLPYIGVGYWIYLLCAKGTQGPNAYGPPA</sequence>
<dbReference type="KEGG" id="aasc:A4S02_09590"/>
<keyword evidence="1" id="KW-0812">Transmembrane</keyword>
<dbReference type="Proteomes" id="UP000175973">
    <property type="component" value="Chromosome"/>
</dbReference>
<dbReference type="RefSeq" id="WP_019089940.1">
    <property type="nucleotide sequence ID" value="NZ_CP015164.1"/>
</dbReference>
<protein>
    <recommendedName>
        <fullName evidence="4">DUF805 domain-containing protein</fullName>
    </recommendedName>
</protein>